<keyword evidence="1" id="KW-1133">Transmembrane helix</keyword>
<evidence type="ECO:0000313" key="2">
    <source>
        <dbReference type="EMBL" id="KJZ73531.1"/>
    </source>
</evidence>
<dbReference type="OrthoDB" id="10039566at2759"/>
<evidence type="ECO:0000313" key="3">
    <source>
        <dbReference type="Proteomes" id="UP000054481"/>
    </source>
</evidence>
<feature type="transmembrane region" description="Helical" evidence="1">
    <location>
        <begin position="32"/>
        <end position="56"/>
    </location>
</feature>
<dbReference type="InterPro" id="IPR022185">
    <property type="entry name" value="DUF3712"/>
</dbReference>
<proteinExistence type="predicted"/>
<gene>
    <name evidence="2" type="ORF">HIM_07087</name>
</gene>
<organism evidence="2 3">
    <name type="scientific">Hirsutella minnesotensis 3608</name>
    <dbReference type="NCBI Taxonomy" id="1043627"/>
    <lineage>
        <taxon>Eukaryota</taxon>
        <taxon>Fungi</taxon>
        <taxon>Dikarya</taxon>
        <taxon>Ascomycota</taxon>
        <taxon>Pezizomycotina</taxon>
        <taxon>Sordariomycetes</taxon>
        <taxon>Hypocreomycetidae</taxon>
        <taxon>Hypocreales</taxon>
        <taxon>Ophiocordycipitaceae</taxon>
        <taxon>Hirsutella</taxon>
    </lineage>
</organism>
<name>A0A0F7ZI94_9HYPO</name>
<evidence type="ECO:0000256" key="1">
    <source>
        <dbReference type="SAM" id="Phobius"/>
    </source>
</evidence>
<keyword evidence="1" id="KW-0812">Transmembrane</keyword>
<dbReference type="PANTHER" id="PTHR35895:SF1">
    <property type="entry name" value="LIPID-BINDING SERUM GLYCOPROTEIN C-TERMINAL DOMAIN-CONTAINING PROTEIN"/>
    <property type="match status" value="1"/>
</dbReference>
<dbReference type="Pfam" id="PF12505">
    <property type="entry name" value="DUF3712"/>
    <property type="match status" value="1"/>
</dbReference>
<protein>
    <submittedName>
        <fullName evidence="2">Uncharacterized protein</fullName>
    </submittedName>
</protein>
<dbReference type="Proteomes" id="UP000054481">
    <property type="component" value="Unassembled WGS sequence"/>
</dbReference>
<keyword evidence="1" id="KW-0472">Membrane</keyword>
<dbReference type="PANTHER" id="PTHR35895">
    <property type="entry name" value="CHROMOSOME 16, WHOLE GENOME SHOTGUN SEQUENCE"/>
    <property type="match status" value="1"/>
</dbReference>
<sequence>MSDSKQEFSQAETGVPARRSKKRACGNHCKRFWWAWLIVFCCLVVLVVCLIIFVGVPKIAQSKLNDAQLEVQGVNILESKPNSFRMEINSTITTDGKIHADIDAFQGLMALDRDDADPFVALQFPKTSSVKFQAVNISQDVEILDMKAFKEFNSLFFQSETLKVRLYGTTYAKPRGLAKKYQVDFKKTVEVKALNLFKGTKVTDGTVDIMADPGTPNFKGTAEIPNNSHFTLDIGDTTFTNFADEQNLGNLTIRNLVVHPGLNTVNVEATLDQSKVLTIVSKKPFCENGIVPIKLLGSNVVNNGQKLDYFIDALSSANQTVDMDIGSVLKKAIKGFNLSCS</sequence>
<dbReference type="InterPro" id="IPR046368">
    <property type="entry name" value="Tag1"/>
</dbReference>
<reference evidence="2 3" key="1">
    <citation type="journal article" date="2014" name="Genome Biol. Evol.">
        <title>Comparative genomics and transcriptomics analyses reveal divergent lifestyle features of nematode endoparasitic fungus Hirsutella minnesotensis.</title>
        <authorList>
            <person name="Lai Y."/>
            <person name="Liu K."/>
            <person name="Zhang X."/>
            <person name="Zhang X."/>
            <person name="Li K."/>
            <person name="Wang N."/>
            <person name="Shu C."/>
            <person name="Wu Y."/>
            <person name="Wang C."/>
            <person name="Bushley K.E."/>
            <person name="Xiang M."/>
            <person name="Liu X."/>
        </authorList>
    </citation>
    <scope>NUCLEOTIDE SEQUENCE [LARGE SCALE GENOMIC DNA]</scope>
    <source>
        <strain evidence="2 3">3608</strain>
    </source>
</reference>
<accession>A0A0F7ZI94</accession>
<dbReference type="GO" id="GO:0000329">
    <property type="term" value="C:fungal-type vacuole membrane"/>
    <property type="evidence" value="ECO:0007669"/>
    <property type="project" value="InterPro"/>
</dbReference>
<dbReference type="AlphaFoldDB" id="A0A0F7ZI94"/>
<dbReference type="EMBL" id="KQ030534">
    <property type="protein sequence ID" value="KJZ73531.1"/>
    <property type="molecule type" value="Genomic_DNA"/>
</dbReference>
<keyword evidence="3" id="KW-1185">Reference proteome</keyword>